<keyword evidence="3" id="KW-1185">Reference proteome</keyword>
<dbReference type="AlphaFoldDB" id="A0A4Z2HMC1"/>
<comment type="caution">
    <text evidence="2">The sequence shown here is derived from an EMBL/GenBank/DDBJ whole genome shotgun (WGS) entry which is preliminary data.</text>
</comment>
<evidence type="ECO:0000256" key="1">
    <source>
        <dbReference type="SAM" id="MobiDB-lite"/>
    </source>
</evidence>
<reference evidence="2 3" key="1">
    <citation type="submission" date="2019-03" db="EMBL/GenBank/DDBJ databases">
        <title>First draft genome of Liparis tanakae, snailfish: a comprehensive survey of snailfish specific genes.</title>
        <authorList>
            <person name="Kim W."/>
            <person name="Song I."/>
            <person name="Jeong J.-H."/>
            <person name="Kim D."/>
            <person name="Kim S."/>
            <person name="Ryu S."/>
            <person name="Song J.Y."/>
            <person name="Lee S.K."/>
        </authorList>
    </citation>
    <scope>NUCLEOTIDE SEQUENCE [LARGE SCALE GENOMIC DNA]</scope>
    <source>
        <tissue evidence="2">Muscle</tissue>
    </source>
</reference>
<evidence type="ECO:0000313" key="3">
    <source>
        <dbReference type="Proteomes" id="UP000314294"/>
    </source>
</evidence>
<protein>
    <submittedName>
        <fullName evidence="2">Uncharacterized protein</fullName>
    </submittedName>
</protein>
<organism evidence="2 3">
    <name type="scientific">Liparis tanakae</name>
    <name type="common">Tanaka's snailfish</name>
    <dbReference type="NCBI Taxonomy" id="230148"/>
    <lineage>
        <taxon>Eukaryota</taxon>
        <taxon>Metazoa</taxon>
        <taxon>Chordata</taxon>
        <taxon>Craniata</taxon>
        <taxon>Vertebrata</taxon>
        <taxon>Euteleostomi</taxon>
        <taxon>Actinopterygii</taxon>
        <taxon>Neopterygii</taxon>
        <taxon>Teleostei</taxon>
        <taxon>Neoteleostei</taxon>
        <taxon>Acanthomorphata</taxon>
        <taxon>Eupercaria</taxon>
        <taxon>Perciformes</taxon>
        <taxon>Cottioidei</taxon>
        <taxon>Cottales</taxon>
        <taxon>Liparidae</taxon>
        <taxon>Liparis</taxon>
    </lineage>
</organism>
<feature type="region of interest" description="Disordered" evidence="1">
    <location>
        <begin position="1"/>
        <end position="37"/>
    </location>
</feature>
<evidence type="ECO:0000313" key="2">
    <source>
        <dbReference type="EMBL" id="TNN66998.1"/>
    </source>
</evidence>
<sequence>MNPRRFAAAASTDPQCSAAAAVQQTLPTPKNRREKVRREAAGVVWKLLPS</sequence>
<dbReference type="Proteomes" id="UP000314294">
    <property type="component" value="Unassembled WGS sequence"/>
</dbReference>
<proteinExistence type="predicted"/>
<dbReference type="EMBL" id="SRLO01000211">
    <property type="protein sequence ID" value="TNN66998.1"/>
    <property type="molecule type" value="Genomic_DNA"/>
</dbReference>
<gene>
    <name evidence="2" type="ORF">EYF80_022771</name>
</gene>
<accession>A0A4Z2HMC1</accession>
<name>A0A4Z2HMC1_9TELE</name>